<dbReference type="Pfam" id="PF02954">
    <property type="entry name" value="HTH_8"/>
    <property type="match status" value="1"/>
</dbReference>
<organism evidence="7">
    <name type="scientific">uncultured bacterium Lac_20</name>
    <dbReference type="NCBI Taxonomy" id="1447234"/>
    <lineage>
        <taxon>Bacteria</taxon>
        <taxon>environmental samples</taxon>
    </lineage>
</organism>
<dbReference type="InterPro" id="IPR003018">
    <property type="entry name" value="GAF"/>
</dbReference>
<dbReference type="Pfam" id="PF01590">
    <property type="entry name" value="GAF"/>
    <property type="match status" value="1"/>
</dbReference>
<dbReference type="GO" id="GO:0006355">
    <property type="term" value="P:regulation of DNA-templated transcription"/>
    <property type="evidence" value="ECO:0007669"/>
    <property type="project" value="InterPro"/>
</dbReference>
<dbReference type="InterPro" id="IPR002197">
    <property type="entry name" value="HTH_Fis"/>
</dbReference>
<dbReference type="InterPro" id="IPR002078">
    <property type="entry name" value="Sigma_54_int"/>
</dbReference>
<evidence type="ECO:0000256" key="4">
    <source>
        <dbReference type="ARBA" id="ARBA00023125"/>
    </source>
</evidence>
<accession>X2LBP1</accession>
<keyword evidence="4" id="KW-0238">DNA-binding</keyword>
<evidence type="ECO:0000256" key="2">
    <source>
        <dbReference type="ARBA" id="ARBA00022840"/>
    </source>
</evidence>
<evidence type="ECO:0000313" key="7">
    <source>
        <dbReference type="EMBL" id="AHN97673.1"/>
    </source>
</evidence>
<proteinExistence type="predicted"/>
<dbReference type="GO" id="GO:0005524">
    <property type="term" value="F:ATP binding"/>
    <property type="evidence" value="ECO:0007669"/>
    <property type="project" value="UniProtKB-KW"/>
</dbReference>
<dbReference type="InterPro" id="IPR009057">
    <property type="entry name" value="Homeodomain-like_sf"/>
</dbReference>
<dbReference type="Gene3D" id="3.40.50.300">
    <property type="entry name" value="P-loop containing nucleotide triphosphate hydrolases"/>
    <property type="match status" value="1"/>
</dbReference>
<keyword evidence="5" id="KW-0804">Transcription</keyword>
<dbReference type="Pfam" id="PF00158">
    <property type="entry name" value="Sigma54_activat"/>
    <property type="match status" value="1"/>
</dbReference>
<dbReference type="PANTHER" id="PTHR32071:SF77">
    <property type="entry name" value="TRANSCRIPTIONAL REGULATORY PROTEIN"/>
    <property type="match status" value="1"/>
</dbReference>
<dbReference type="SUPFAM" id="SSF52540">
    <property type="entry name" value="P-loop containing nucleoside triphosphate hydrolases"/>
    <property type="match status" value="1"/>
</dbReference>
<dbReference type="Pfam" id="PF25601">
    <property type="entry name" value="AAA_lid_14"/>
    <property type="match status" value="1"/>
</dbReference>
<dbReference type="Gene3D" id="1.10.8.60">
    <property type="match status" value="1"/>
</dbReference>
<evidence type="ECO:0000259" key="6">
    <source>
        <dbReference type="PROSITE" id="PS50045"/>
    </source>
</evidence>
<dbReference type="Gene3D" id="1.10.10.60">
    <property type="entry name" value="Homeodomain-like"/>
    <property type="match status" value="1"/>
</dbReference>
<protein>
    <recommendedName>
        <fullName evidence="6">Sigma-54 factor interaction domain-containing protein</fullName>
    </recommendedName>
</protein>
<keyword evidence="2" id="KW-0067">ATP-binding</keyword>
<keyword evidence="1" id="KW-0547">Nucleotide-binding</keyword>
<keyword evidence="3" id="KW-0805">Transcription regulation</keyword>
<sequence>MRVGQSSGAAAADDFLCSVSQRLIHIYDTYLQHLQPGEKRMLPDDRLLTESASLLTHPLAESWQRSRSYGLTRADQHIPFIKAGLLEELRSRNDWVPQRVQPLIEQLGAQITRQPAIVVIADADGLVLETRGNHDFLHKASRFALAPGNQWGEAERGTNAIGTALALGAFCEVRGDQHFLNQNAGLNCTAAPIYRPDGHIAGILDLSAPAQRPYPDAQRLIMQAVRHIEHRWVRSAIADRHWTLRLHADAGRLGSAQELLLVFHDEVLIAANRLAMVEFQLSPAAFGSLEFAQLFPDLLRQPSGAPRQTLAGNQRHYYSLLEAPQRRVSALRSTPPAERHDEQYQKALRILNAGLSLCVTGETGCGKEHFSRRLFQESRWRNGNFVAINCAALPEPLIESELFGYAPGAFTGANPKGYIGKIREADGGVLFLDEIGDMPAGLQTRLLRVLQEKTVTPLGSRSAYAVDFALVCATHHDLHRQVQTGAFREDLLYRIQEYSLRIPPLRERAQLEAFILQLWRELGGERRDIRLLPEVLAMLARYPWPGNVRQLLSTLKVLLALADDRAVITLDDLPQSIAVLSPRQACADAGGEDLQAAIDRAGGNLSRAAKALGVSRSTLYRKLGRRRAAEE</sequence>
<name>X2LBP1_9BACT</name>
<dbReference type="Gene3D" id="3.30.450.40">
    <property type="match status" value="1"/>
</dbReference>
<evidence type="ECO:0000256" key="3">
    <source>
        <dbReference type="ARBA" id="ARBA00023015"/>
    </source>
</evidence>
<dbReference type="InterPro" id="IPR027417">
    <property type="entry name" value="P-loop_NTPase"/>
</dbReference>
<dbReference type="PANTHER" id="PTHR32071">
    <property type="entry name" value="TRANSCRIPTIONAL REGULATORY PROTEIN"/>
    <property type="match status" value="1"/>
</dbReference>
<feature type="domain" description="Sigma-54 factor interaction" evidence="6">
    <location>
        <begin position="330"/>
        <end position="560"/>
    </location>
</feature>
<dbReference type="SUPFAM" id="SSF55781">
    <property type="entry name" value="GAF domain-like"/>
    <property type="match status" value="1"/>
</dbReference>
<dbReference type="InterPro" id="IPR058031">
    <property type="entry name" value="AAA_lid_NorR"/>
</dbReference>
<dbReference type="InterPro" id="IPR029016">
    <property type="entry name" value="GAF-like_dom_sf"/>
</dbReference>
<dbReference type="EMBL" id="KF796595">
    <property type="protein sequence ID" value="AHN97673.1"/>
    <property type="molecule type" value="Genomic_DNA"/>
</dbReference>
<evidence type="ECO:0000256" key="1">
    <source>
        <dbReference type="ARBA" id="ARBA00022741"/>
    </source>
</evidence>
<reference evidence="7" key="1">
    <citation type="submission" date="2013-10" db="EMBL/GenBank/DDBJ databases">
        <title>Functional metagenomics reveals novel beta-galactosidases not predictable from gene sequences.</title>
        <authorList>
            <person name="Cheng J."/>
            <person name="Engel K."/>
            <person name="Romantsov T."/>
            <person name="Neufeld J.D."/>
            <person name="Rose D.R."/>
            <person name="Charles T.C."/>
        </authorList>
    </citation>
    <scope>NUCLEOTIDE SEQUENCE</scope>
</reference>
<dbReference type="InterPro" id="IPR003593">
    <property type="entry name" value="AAA+_ATPase"/>
</dbReference>
<dbReference type="AlphaFoldDB" id="X2LBP1"/>
<dbReference type="PRINTS" id="PR01590">
    <property type="entry name" value="HTHFIS"/>
</dbReference>
<dbReference type="SMART" id="SM00382">
    <property type="entry name" value="AAA"/>
    <property type="match status" value="1"/>
</dbReference>
<dbReference type="FunFam" id="3.40.50.300:FF:000006">
    <property type="entry name" value="DNA-binding transcriptional regulator NtrC"/>
    <property type="match status" value="1"/>
</dbReference>
<dbReference type="SUPFAM" id="SSF46689">
    <property type="entry name" value="Homeodomain-like"/>
    <property type="match status" value="1"/>
</dbReference>
<dbReference type="GO" id="GO:0043565">
    <property type="term" value="F:sequence-specific DNA binding"/>
    <property type="evidence" value="ECO:0007669"/>
    <property type="project" value="InterPro"/>
</dbReference>
<dbReference type="PROSITE" id="PS50045">
    <property type="entry name" value="SIGMA54_INTERACT_4"/>
    <property type="match status" value="1"/>
</dbReference>
<evidence type="ECO:0000256" key="5">
    <source>
        <dbReference type="ARBA" id="ARBA00023163"/>
    </source>
</evidence>
<dbReference type="CDD" id="cd00009">
    <property type="entry name" value="AAA"/>
    <property type="match status" value="1"/>
</dbReference>